<reference evidence="1" key="2">
    <citation type="submission" date="2025-08" db="UniProtKB">
        <authorList>
            <consortium name="EnsemblFungi"/>
        </authorList>
    </citation>
    <scope>IDENTIFICATION</scope>
    <source>
        <strain evidence="1">4287 / CBS 123668 / FGSC 9935 / NRRL 34936</strain>
    </source>
</reference>
<dbReference type="EnsemblFungi" id="FOXG_09980T0">
    <property type="protein sequence ID" value="FOXG_09980P0"/>
    <property type="gene ID" value="FOXG_09980"/>
</dbReference>
<reference evidence="2" key="1">
    <citation type="journal article" date="2012" name="Mol. Plant Microbe Interact.">
        <title>A highly conserved effector in Fusarium oxysporum is required for full virulence on Arabidopsis.</title>
        <authorList>
            <person name="Thatcher L.F."/>
            <person name="Gardiner D.M."/>
            <person name="Kazan K."/>
            <person name="Manners J."/>
        </authorList>
    </citation>
    <scope>NUCLEOTIDE SEQUENCE [LARGE SCALE GENOMIC DNA]</scope>
    <source>
        <strain evidence="2">Fo5176</strain>
    </source>
</reference>
<evidence type="ECO:0000313" key="2">
    <source>
        <dbReference type="Proteomes" id="UP000002489"/>
    </source>
</evidence>
<protein>
    <submittedName>
        <fullName evidence="1">Uncharacterized protein</fullName>
    </submittedName>
</protein>
<dbReference type="AlphaFoldDB" id="A0A0D2Y139"/>
<proteinExistence type="predicted"/>
<accession>A0A0D2Y139</accession>
<evidence type="ECO:0000313" key="1">
    <source>
        <dbReference type="EnsemblFungi" id="FOXG_09980P0"/>
    </source>
</evidence>
<dbReference type="Proteomes" id="UP000002489">
    <property type="component" value="Unassembled WGS sequence"/>
</dbReference>
<organism evidence="1 2">
    <name type="scientific">Fusarium oxysporum (strain Fo5176)</name>
    <name type="common">Fusarium vascular wilt</name>
    <dbReference type="NCBI Taxonomy" id="660025"/>
    <lineage>
        <taxon>Eukaryota</taxon>
        <taxon>Fungi</taxon>
        <taxon>Dikarya</taxon>
        <taxon>Ascomycota</taxon>
        <taxon>Pezizomycotina</taxon>
        <taxon>Sordariomycetes</taxon>
        <taxon>Hypocreomycetidae</taxon>
        <taxon>Hypocreales</taxon>
        <taxon>Nectriaceae</taxon>
        <taxon>Fusarium</taxon>
        <taxon>Fusarium oxysporum species complex</taxon>
    </lineage>
</organism>
<sequence length="137" mass="16179">MAFDAEGFNGVMHVALEYDPKGWDETHSRATPFCLIENVWEIMEAAFEMWPNVWKLWFIDRSLRRKKEAPAFKETAEDGCEINAFYASDRRFLEVNHNNFHDLEKEWEYIRPVVDKSNALGYLGGMIYEIFTENNES</sequence>
<name>A0A0D2Y139_FUSOF</name>